<evidence type="ECO:0000313" key="3">
    <source>
        <dbReference type="EMBL" id="KAJ4468801.1"/>
    </source>
</evidence>
<evidence type="ECO:0008006" key="5">
    <source>
        <dbReference type="Google" id="ProtNLM"/>
    </source>
</evidence>
<dbReference type="SUPFAM" id="SSF56801">
    <property type="entry name" value="Acetyl-CoA synthetase-like"/>
    <property type="match status" value="1"/>
</dbReference>
<dbReference type="InterPro" id="IPR045851">
    <property type="entry name" value="AMP-bd_C_sf"/>
</dbReference>
<dbReference type="InterPro" id="IPR025110">
    <property type="entry name" value="AMP-bd_C"/>
</dbReference>
<accession>A0A9W8ZXP8</accession>
<feature type="domain" description="AMP-binding enzyme C-terminal" evidence="2">
    <location>
        <begin position="597"/>
        <end position="683"/>
    </location>
</feature>
<proteinExistence type="predicted"/>
<evidence type="ECO:0000259" key="2">
    <source>
        <dbReference type="Pfam" id="PF13193"/>
    </source>
</evidence>
<gene>
    <name evidence="3" type="ORF">J3R30DRAFT_3661751</name>
</gene>
<dbReference type="PANTHER" id="PTHR43201">
    <property type="entry name" value="ACYL-COA SYNTHETASE"/>
    <property type="match status" value="1"/>
</dbReference>
<dbReference type="InterPro" id="IPR000873">
    <property type="entry name" value="AMP-dep_synth/lig_dom"/>
</dbReference>
<dbReference type="Gene3D" id="3.40.50.12780">
    <property type="entry name" value="N-terminal domain of ligase-like"/>
    <property type="match status" value="1"/>
</dbReference>
<feature type="domain" description="AMP-dependent synthetase/ligase" evidence="1">
    <location>
        <begin position="348"/>
        <end position="540"/>
    </location>
</feature>
<dbReference type="GO" id="GO:0031956">
    <property type="term" value="F:medium-chain fatty acid-CoA ligase activity"/>
    <property type="evidence" value="ECO:0007669"/>
    <property type="project" value="TreeGrafter"/>
</dbReference>
<sequence length="706" mass="77871">MGDQHFQYSTETTDISSGLAHHTINELQIPNGSSTNNSDSASPFSFDLRAFETSVPGPFYTASGLHSNKDFADAPHPGSESSVGWQVDGVIQGGGLVASSEENWSSFMERVDEILQSVTCRKSSTLSIVQGPSHPPLENKTLSEYFLCEILQTNSTRPALICPSEKPRAHGGPSSRNLGRTSHLAWDFDEFERHIGAVSRGLLSMGVQKGDRIGIIMGNNSAYAILQWAAARIGVILATINPSYRVDELVGTLRLVGAKHLIIVPSLRNSHYIKMLLERFPSLSDSHPGDIQEPELPELRNLIVVNNQDEHELSKAAIDWRDIILWREDTREAKLVMDIARNLDQDELTHRNLLNNGISIGRNMNISEKDVLCNVPPLFHCNLAFWSHSACVVYPSVSFDPVAIVDTLITEKCTALHGVPTHFLGVLLEVEKRKSEGSVVDLSNLRTGIAAGTSIPIDLMRRLISEMNLRDLTNAYGMTETSPVSFQTTPADPTLQRVETVGKVLPHVKAKVIDPKGDVVPVGVPGEVCVDGYLVQKGYWNDEEHTRQVTHKDPGDDDTIWMHTGDEGILDEEGYLKIVGRIKDIIIRGGENLFPVQIENVLLADHSIREAAVVSVPHKEYGEVVGAWIVRSIGTTSGHARSSRNDIRNIVREKMNPQTAPAWVWFVGEDGVPEELPKTASGKVMKHVLRKWSKELAERGIGRVIT</sequence>
<evidence type="ECO:0000259" key="1">
    <source>
        <dbReference type="Pfam" id="PF00501"/>
    </source>
</evidence>
<dbReference type="EMBL" id="JAOTPV010000034">
    <property type="protein sequence ID" value="KAJ4468801.1"/>
    <property type="molecule type" value="Genomic_DNA"/>
</dbReference>
<dbReference type="OrthoDB" id="10253115at2759"/>
<reference evidence="3" key="1">
    <citation type="submission" date="2022-08" db="EMBL/GenBank/DDBJ databases">
        <title>A Global Phylogenomic Analysis of the Shiitake Genus Lentinula.</title>
        <authorList>
            <consortium name="DOE Joint Genome Institute"/>
            <person name="Sierra-Patev S."/>
            <person name="Min B."/>
            <person name="Naranjo-Ortiz M."/>
            <person name="Looney B."/>
            <person name="Konkel Z."/>
            <person name="Slot J.C."/>
            <person name="Sakamoto Y."/>
            <person name="Steenwyk J.L."/>
            <person name="Rokas A."/>
            <person name="Carro J."/>
            <person name="Camarero S."/>
            <person name="Ferreira P."/>
            <person name="Molpeceres G."/>
            <person name="Ruiz-Duenas F.J."/>
            <person name="Serrano A."/>
            <person name="Henrissat B."/>
            <person name="Drula E."/>
            <person name="Hughes K.W."/>
            <person name="Mata J.L."/>
            <person name="Ishikawa N.K."/>
            <person name="Vargas-Isla R."/>
            <person name="Ushijima S."/>
            <person name="Smith C.A."/>
            <person name="Ahrendt S."/>
            <person name="Andreopoulos W."/>
            <person name="He G."/>
            <person name="Labutti K."/>
            <person name="Lipzen A."/>
            <person name="Ng V."/>
            <person name="Riley R."/>
            <person name="Sandor L."/>
            <person name="Barry K."/>
            <person name="Martinez A.T."/>
            <person name="Xiao Y."/>
            <person name="Gibbons J.G."/>
            <person name="Terashima K."/>
            <person name="Grigoriev I.V."/>
            <person name="Hibbett D.S."/>
        </authorList>
    </citation>
    <scope>NUCLEOTIDE SEQUENCE</scope>
    <source>
        <strain evidence="3">JLM2183</strain>
    </source>
</reference>
<name>A0A9W8ZXP8_9AGAR</name>
<dbReference type="Pfam" id="PF00501">
    <property type="entry name" value="AMP-binding"/>
    <property type="match status" value="2"/>
</dbReference>
<dbReference type="InterPro" id="IPR042099">
    <property type="entry name" value="ANL_N_sf"/>
</dbReference>
<protein>
    <recommendedName>
        <fullName evidence="5">Acetyl-CoA synthetase-like protein</fullName>
    </recommendedName>
</protein>
<comment type="caution">
    <text evidence="3">The sequence shown here is derived from an EMBL/GenBank/DDBJ whole genome shotgun (WGS) entry which is preliminary data.</text>
</comment>
<dbReference type="PANTHER" id="PTHR43201:SF30">
    <property type="entry name" value="AMP-DEPENDENT SYNTHETASE_LIGASE DOMAIN-CONTAINING PROTEIN"/>
    <property type="match status" value="1"/>
</dbReference>
<dbReference type="GO" id="GO:0006631">
    <property type="term" value="P:fatty acid metabolic process"/>
    <property type="evidence" value="ECO:0007669"/>
    <property type="project" value="TreeGrafter"/>
</dbReference>
<dbReference type="Proteomes" id="UP001150266">
    <property type="component" value="Unassembled WGS sequence"/>
</dbReference>
<feature type="domain" description="AMP-dependent synthetase/ligase" evidence="1">
    <location>
        <begin position="186"/>
        <end position="281"/>
    </location>
</feature>
<keyword evidence="4" id="KW-1185">Reference proteome</keyword>
<dbReference type="Gene3D" id="3.40.50.980">
    <property type="match status" value="1"/>
</dbReference>
<organism evidence="3 4">
    <name type="scientific">Lentinula aciculospora</name>
    <dbReference type="NCBI Taxonomy" id="153920"/>
    <lineage>
        <taxon>Eukaryota</taxon>
        <taxon>Fungi</taxon>
        <taxon>Dikarya</taxon>
        <taxon>Basidiomycota</taxon>
        <taxon>Agaricomycotina</taxon>
        <taxon>Agaricomycetes</taxon>
        <taxon>Agaricomycetidae</taxon>
        <taxon>Agaricales</taxon>
        <taxon>Marasmiineae</taxon>
        <taxon>Omphalotaceae</taxon>
        <taxon>Lentinula</taxon>
    </lineage>
</organism>
<dbReference type="Gene3D" id="3.30.300.30">
    <property type="match status" value="1"/>
</dbReference>
<evidence type="ECO:0000313" key="4">
    <source>
        <dbReference type="Proteomes" id="UP001150266"/>
    </source>
</evidence>
<dbReference type="Pfam" id="PF13193">
    <property type="entry name" value="AMP-binding_C"/>
    <property type="match status" value="1"/>
</dbReference>
<dbReference type="AlphaFoldDB" id="A0A9W8ZXP8"/>